<dbReference type="PANTHER" id="PTHR10504">
    <property type="entry name" value="BACTERICIDAL PERMEABILITY-INCREASING BPI PROTEIN-RELATED"/>
    <property type="match status" value="1"/>
</dbReference>
<dbReference type="GO" id="GO:0008289">
    <property type="term" value="F:lipid binding"/>
    <property type="evidence" value="ECO:0007669"/>
    <property type="project" value="InterPro"/>
</dbReference>
<keyword evidence="3" id="KW-1185">Reference proteome</keyword>
<evidence type="ECO:0000259" key="1">
    <source>
        <dbReference type="SMART" id="SM00329"/>
    </source>
</evidence>
<dbReference type="InterPro" id="IPR017943">
    <property type="entry name" value="Bactericidal_perm-incr_a/b_dom"/>
</dbReference>
<dbReference type="EMBL" id="CAHIKZ030005593">
    <property type="protein sequence ID" value="CAE1330930.1"/>
    <property type="molecule type" value="Genomic_DNA"/>
</dbReference>
<dbReference type="Proteomes" id="UP000597762">
    <property type="component" value="Unassembled WGS sequence"/>
</dbReference>
<dbReference type="PANTHER" id="PTHR10504:SF131">
    <property type="entry name" value="BPI2 DOMAIN-CONTAINING PROTEIN"/>
    <property type="match status" value="1"/>
</dbReference>
<organism evidence="2 3">
    <name type="scientific">Acanthosepion pharaonis</name>
    <name type="common">Pharaoh cuttlefish</name>
    <name type="synonym">Sepia pharaonis</name>
    <dbReference type="NCBI Taxonomy" id="158019"/>
    <lineage>
        <taxon>Eukaryota</taxon>
        <taxon>Metazoa</taxon>
        <taxon>Spiralia</taxon>
        <taxon>Lophotrochozoa</taxon>
        <taxon>Mollusca</taxon>
        <taxon>Cephalopoda</taxon>
        <taxon>Coleoidea</taxon>
        <taxon>Decapodiformes</taxon>
        <taxon>Sepiida</taxon>
        <taxon>Sepiina</taxon>
        <taxon>Sepiidae</taxon>
        <taxon>Acanthosepion</taxon>
    </lineage>
</organism>
<gene>
    <name evidence="2" type="ORF">SPHA_80176</name>
</gene>
<comment type="caution">
    <text evidence="2">The sequence shown here is derived from an EMBL/GenBank/DDBJ whole genome shotgun (WGS) entry which is preliminary data.</text>
</comment>
<dbReference type="GO" id="GO:0005615">
    <property type="term" value="C:extracellular space"/>
    <property type="evidence" value="ECO:0007669"/>
    <property type="project" value="TreeGrafter"/>
</dbReference>
<dbReference type="SMART" id="SM00329">
    <property type="entry name" value="BPI2"/>
    <property type="match status" value="1"/>
</dbReference>
<dbReference type="AlphaFoldDB" id="A0A812EQI5"/>
<dbReference type="InterPro" id="IPR032942">
    <property type="entry name" value="BPI/LBP/Plunc"/>
</dbReference>
<protein>
    <recommendedName>
        <fullName evidence="1">Lipid-binding serum glycoprotein C-terminal domain-containing protein</fullName>
    </recommendedName>
</protein>
<dbReference type="Pfam" id="PF02886">
    <property type="entry name" value="LBP_BPI_CETP_C"/>
    <property type="match status" value="1"/>
</dbReference>
<sequence length="352" mass="40774">MEVEEYRVHCAYSVLDQPLRVDIPTESLSLSISLYLSLSLSLSLPFAALNQRIYIRRHGLKWIISMENLRISCSWKYSKKQWWFTFSHTGTLQLTSLNSQIEITTSLSSFFFFHFRHFQAIISYENDQRIIPFTAKPLPNISENNKMVYFIISNYVLDTMLFSAHENNVFKYTVNRENLPDGSHEFFHTTCPDSFCIGTILPQFAVTFPNTTIEIYFSTFDRPRTYFYPDKIQMSIPTQLQFSTLQSNLKKTTVFNVYLNVSTLVKAQFKENKFYLSIANISFIFGQLSGPYADKFDVAKVEKGLQTMFNELTPFINSIGTTVIPLILPQQTSIFNPEFRIVNVSIIFISAC</sequence>
<reference evidence="2" key="1">
    <citation type="submission" date="2021-01" db="EMBL/GenBank/DDBJ databases">
        <authorList>
            <person name="Li R."/>
            <person name="Bekaert M."/>
        </authorList>
    </citation>
    <scope>NUCLEOTIDE SEQUENCE</scope>
    <source>
        <strain evidence="2">Farmed</strain>
    </source>
</reference>
<accession>A0A812EQI5</accession>
<dbReference type="Gene3D" id="3.15.20.10">
    <property type="entry name" value="Bactericidal permeability-increasing protein, domain 2"/>
    <property type="match status" value="1"/>
</dbReference>
<dbReference type="OrthoDB" id="6128836at2759"/>
<dbReference type="SUPFAM" id="SSF55394">
    <property type="entry name" value="Bactericidal permeability-increasing protein, BPI"/>
    <property type="match status" value="1"/>
</dbReference>
<proteinExistence type="predicted"/>
<evidence type="ECO:0000313" key="3">
    <source>
        <dbReference type="Proteomes" id="UP000597762"/>
    </source>
</evidence>
<evidence type="ECO:0000313" key="2">
    <source>
        <dbReference type="EMBL" id="CAE1330930.1"/>
    </source>
</evidence>
<name>A0A812EQI5_ACAPH</name>
<dbReference type="InterPro" id="IPR001124">
    <property type="entry name" value="Lipid-bd_serum_glycop_C"/>
</dbReference>
<feature type="domain" description="Lipid-binding serum glycoprotein C-terminal" evidence="1">
    <location>
        <begin position="142"/>
        <end position="351"/>
    </location>
</feature>